<proteinExistence type="predicted"/>
<name>Q24HP1_TETTS</name>
<keyword evidence="1" id="KW-0175">Coiled coil</keyword>
<dbReference type="InParanoid" id="Q24HP1"/>
<sequence length="472" mass="55744">MDQDVLSGSGRQNQNLVRRRSSLNQNGISNNTPSSSKKLQAKQEEQSIINMVVQVRSLYIDLKNPQLKLLFEHINIQYLQDNQLNQIKLKASVFHNEISNENFEYTYECPVKKNKRGIQKEKEIILDKYVSFMLQSSHTLSNDQEFSKNSYILFEIYTQDNNSGIVKKEREQRISLNELKSQTVIEKNLKFFKETDTNGSSISKFDLQLQAQLIYNQKRFLDEIEKESKICRLAVSDSYKDFKQNLKKMNQQPQNQQQQHQQNFSETSQLRYSSKETLQTENDAQVNPTLIFYNLFEADFQSPSNQKLQRSIYYPKSQQYFDSTNQSNNKISALDYQESYSCQFQNNYMVEEEDDDEQEYEKVNTNSNNIIKSELKQYEEQTKKINEEEEEDNEEYKSQLFLQFNSFNPHKNNNLDMYFKNDTDEVINMFQDKQNDIDLSSPIYQQSDQSAQELTSPISIQKNIQTSNCYDN</sequence>
<evidence type="ECO:0000256" key="1">
    <source>
        <dbReference type="SAM" id="Coils"/>
    </source>
</evidence>
<dbReference type="HOGENOM" id="CLU_481930_0_0_1"/>
<feature type="compositionally biased region" description="Low complexity" evidence="2">
    <location>
        <begin position="248"/>
        <end position="263"/>
    </location>
</feature>
<dbReference type="Proteomes" id="UP000009168">
    <property type="component" value="Unassembled WGS sequence"/>
</dbReference>
<evidence type="ECO:0000313" key="4">
    <source>
        <dbReference type="Proteomes" id="UP000009168"/>
    </source>
</evidence>
<feature type="region of interest" description="Disordered" evidence="2">
    <location>
        <begin position="1"/>
        <end position="41"/>
    </location>
</feature>
<gene>
    <name evidence="3" type="ORF">TTHERM_01055460</name>
</gene>
<protein>
    <submittedName>
        <fullName evidence="3">Uncharacterized protein</fullName>
    </submittedName>
</protein>
<dbReference type="EMBL" id="GG662241">
    <property type="protein sequence ID" value="EAS07270.2"/>
    <property type="molecule type" value="Genomic_DNA"/>
</dbReference>
<accession>Q24HP1</accession>
<dbReference type="KEGG" id="tet:TTHERM_01055460"/>
<dbReference type="AlphaFoldDB" id="Q24HP1"/>
<feature type="compositionally biased region" description="Polar residues" evidence="2">
    <location>
        <begin position="9"/>
        <end position="38"/>
    </location>
</feature>
<organism evidence="3 4">
    <name type="scientific">Tetrahymena thermophila (strain SB210)</name>
    <dbReference type="NCBI Taxonomy" id="312017"/>
    <lineage>
        <taxon>Eukaryota</taxon>
        <taxon>Sar</taxon>
        <taxon>Alveolata</taxon>
        <taxon>Ciliophora</taxon>
        <taxon>Intramacronucleata</taxon>
        <taxon>Oligohymenophorea</taxon>
        <taxon>Hymenostomatida</taxon>
        <taxon>Tetrahymenina</taxon>
        <taxon>Tetrahymenidae</taxon>
        <taxon>Tetrahymena</taxon>
    </lineage>
</organism>
<feature type="region of interest" description="Disordered" evidence="2">
    <location>
        <begin position="248"/>
        <end position="276"/>
    </location>
</feature>
<keyword evidence="4" id="KW-1185">Reference proteome</keyword>
<feature type="compositionally biased region" description="Polar residues" evidence="2">
    <location>
        <begin position="264"/>
        <end position="276"/>
    </location>
</feature>
<feature type="coiled-coil region" evidence="1">
    <location>
        <begin position="368"/>
        <end position="399"/>
    </location>
</feature>
<dbReference type="GeneID" id="7843679"/>
<evidence type="ECO:0000313" key="3">
    <source>
        <dbReference type="EMBL" id="EAS07270.2"/>
    </source>
</evidence>
<reference evidence="4" key="1">
    <citation type="journal article" date="2006" name="PLoS Biol.">
        <title>Macronuclear genome sequence of the ciliate Tetrahymena thermophila, a model eukaryote.</title>
        <authorList>
            <person name="Eisen J.A."/>
            <person name="Coyne R.S."/>
            <person name="Wu M."/>
            <person name="Wu D."/>
            <person name="Thiagarajan M."/>
            <person name="Wortman J.R."/>
            <person name="Badger J.H."/>
            <person name="Ren Q."/>
            <person name="Amedeo P."/>
            <person name="Jones K.M."/>
            <person name="Tallon L.J."/>
            <person name="Delcher A.L."/>
            <person name="Salzberg S.L."/>
            <person name="Silva J.C."/>
            <person name="Haas B.J."/>
            <person name="Majoros W.H."/>
            <person name="Farzad M."/>
            <person name="Carlton J.M."/>
            <person name="Smith R.K. Jr."/>
            <person name="Garg J."/>
            <person name="Pearlman R.E."/>
            <person name="Karrer K.M."/>
            <person name="Sun L."/>
            <person name="Manning G."/>
            <person name="Elde N.C."/>
            <person name="Turkewitz A.P."/>
            <person name="Asai D.J."/>
            <person name="Wilkes D.E."/>
            <person name="Wang Y."/>
            <person name="Cai H."/>
            <person name="Collins K."/>
            <person name="Stewart B.A."/>
            <person name="Lee S.R."/>
            <person name="Wilamowska K."/>
            <person name="Weinberg Z."/>
            <person name="Ruzzo W.L."/>
            <person name="Wloga D."/>
            <person name="Gaertig J."/>
            <person name="Frankel J."/>
            <person name="Tsao C.-C."/>
            <person name="Gorovsky M.A."/>
            <person name="Keeling P.J."/>
            <person name="Waller R.F."/>
            <person name="Patron N.J."/>
            <person name="Cherry J.M."/>
            <person name="Stover N.A."/>
            <person name="Krieger C.J."/>
            <person name="del Toro C."/>
            <person name="Ryder H.F."/>
            <person name="Williamson S.C."/>
            <person name="Barbeau R.A."/>
            <person name="Hamilton E.P."/>
            <person name="Orias E."/>
        </authorList>
    </citation>
    <scope>NUCLEOTIDE SEQUENCE [LARGE SCALE GENOMIC DNA]</scope>
    <source>
        <strain evidence="4">SB210</strain>
    </source>
</reference>
<dbReference type="RefSeq" id="XP_001027512.2">
    <property type="nucleotide sequence ID" value="XM_001027512.3"/>
</dbReference>
<evidence type="ECO:0000256" key="2">
    <source>
        <dbReference type="SAM" id="MobiDB-lite"/>
    </source>
</evidence>